<evidence type="ECO:0000313" key="3">
    <source>
        <dbReference type="Proteomes" id="UP000051677"/>
    </source>
</evidence>
<name>A0A0Q2R6X6_MYCGO</name>
<dbReference type="EMBL" id="LKTM01000066">
    <property type="protein sequence ID" value="KQH79822.1"/>
    <property type="molecule type" value="Genomic_DNA"/>
</dbReference>
<dbReference type="AlphaFoldDB" id="A0A0Q2R6X6"/>
<organism evidence="2 3">
    <name type="scientific">Mycobacterium gordonae</name>
    <dbReference type="NCBI Taxonomy" id="1778"/>
    <lineage>
        <taxon>Bacteria</taxon>
        <taxon>Bacillati</taxon>
        <taxon>Actinomycetota</taxon>
        <taxon>Actinomycetes</taxon>
        <taxon>Mycobacteriales</taxon>
        <taxon>Mycobacteriaceae</taxon>
        <taxon>Mycobacterium</taxon>
    </lineage>
</organism>
<accession>A0A0Q2R6X6</accession>
<evidence type="ECO:0000256" key="1">
    <source>
        <dbReference type="SAM" id="Phobius"/>
    </source>
</evidence>
<feature type="transmembrane region" description="Helical" evidence="1">
    <location>
        <begin position="20"/>
        <end position="41"/>
    </location>
</feature>
<protein>
    <submittedName>
        <fullName evidence="2">Uncharacterized protein</fullName>
    </submittedName>
</protein>
<evidence type="ECO:0000313" key="2">
    <source>
        <dbReference type="EMBL" id="KQH79822.1"/>
    </source>
</evidence>
<comment type="caution">
    <text evidence="2">The sequence shown here is derived from an EMBL/GenBank/DDBJ whole genome shotgun (WGS) entry which is preliminary data.</text>
</comment>
<feature type="transmembrane region" description="Helical" evidence="1">
    <location>
        <begin position="61"/>
        <end position="84"/>
    </location>
</feature>
<dbReference type="Proteomes" id="UP000051677">
    <property type="component" value="Unassembled WGS sequence"/>
</dbReference>
<proteinExistence type="predicted"/>
<keyword evidence="1" id="KW-0472">Membrane</keyword>
<sequence>MGIIAILAGIAYLWVRQRMLIAVAVAVLGGVTGLICTSHIVDVAGTFGDPPGLAHNDFSPGVGLIGACVLSLVLTGAAIFAAFIQGRAQASNPSFGPPGPSY</sequence>
<keyword evidence="1" id="KW-1133">Transmembrane helix</keyword>
<gene>
    <name evidence="2" type="ORF">AO501_04465</name>
</gene>
<keyword evidence="1" id="KW-0812">Transmembrane</keyword>
<reference evidence="2 3" key="1">
    <citation type="submission" date="2015-10" db="EMBL/GenBank/DDBJ databases">
        <title>Mycobacterium gordonae draft genome assembly.</title>
        <authorList>
            <person name="Ustinova V."/>
            <person name="Smirnova T."/>
            <person name="Blagodatskikh K."/>
            <person name="Varlamov D."/>
            <person name="Larionova E."/>
            <person name="Chernousova L."/>
        </authorList>
    </citation>
    <scope>NUCLEOTIDE SEQUENCE [LARGE SCALE GENOMIC DNA]</scope>
    <source>
        <strain evidence="2 3">CTRI 14-8773</strain>
    </source>
</reference>